<keyword evidence="2" id="KW-1185">Reference proteome</keyword>
<accession>A0ACC6L310</accession>
<sequence>MNRYKYFIALACLIMPLLFTGCKKALQQEPKASNTVKNAWKNEADANAELAAAYSLFRSPLTTLYGHYAYGDFRTGDVRNSAAFNLERNDLGSSQYAVDYWRDWSRFYKAIAQCNLILERITEIPESSFTDLPRQHYVAETRFVRALSYFYLARIWGDVPLNTLGINRDPLKRSDMNEVLEFALQDLDAGYADLPWAYASTTLRAVRATKPAVLALKAHIYMWKKEEAKAEAACKTLMDNEGLSKLQLLPFSRMAEVMKGKSAEGIFEVNFNGSEAAKYSTLGSSFARPPEVSAKPGEYSTIPSAVANELFPPQSPDLRGQWLANRSNSEDIVLNKFNIKASDFTPTAPKYEANISLFRYADLILLRAEALVKLSRGAEAIPLLNRVRSRANATLYDAVLEPDLAFAILQERRKELIGEGHRWYDLVRNNRVPAYNIYITDADASMGAVYWPVSAAAFQNNPLMTQSFYWSK</sequence>
<organism evidence="1 2">
    <name type="scientific">Pedobacter africanus</name>
    <dbReference type="NCBI Taxonomy" id="151894"/>
    <lineage>
        <taxon>Bacteria</taxon>
        <taxon>Pseudomonadati</taxon>
        <taxon>Bacteroidota</taxon>
        <taxon>Sphingobacteriia</taxon>
        <taxon>Sphingobacteriales</taxon>
        <taxon>Sphingobacteriaceae</taxon>
        <taxon>Pedobacter</taxon>
    </lineage>
</organism>
<dbReference type="EMBL" id="JAVDTF010000005">
    <property type="protein sequence ID" value="MDR6785731.1"/>
    <property type="molecule type" value="Genomic_DNA"/>
</dbReference>
<evidence type="ECO:0000313" key="1">
    <source>
        <dbReference type="EMBL" id="MDR6785731.1"/>
    </source>
</evidence>
<name>A0ACC6L310_9SPHI</name>
<evidence type="ECO:0000313" key="2">
    <source>
        <dbReference type="Proteomes" id="UP001246858"/>
    </source>
</evidence>
<proteinExistence type="predicted"/>
<gene>
    <name evidence="1" type="ORF">J2X78_004323</name>
</gene>
<protein>
    <submittedName>
        <fullName evidence="1">Uncharacterized protein</fullName>
    </submittedName>
</protein>
<reference evidence="1" key="1">
    <citation type="submission" date="2023-07" db="EMBL/GenBank/DDBJ databases">
        <title>Sorghum-associated microbial communities from plants grown in Nebraska, USA.</title>
        <authorList>
            <person name="Schachtman D."/>
        </authorList>
    </citation>
    <scope>NUCLEOTIDE SEQUENCE</scope>
    <source>
        <strain evidence="1">2697</strain>
    </source>
</reference>
<comment type="caution">
    <text evidence="1">The sequence shown here is derived from an EMBL/GenBank/DDBJ whole genome shotgun (WGS) entry which is preliminary data.</text>
</comment>
<dbReference type="Proteomes" id="UP001246858">
    <property type="component" value="Unassembled WGS sequence"/>
</dbReference>